<gene>
    <name evidence="6" type="ORF">BCL74_1332</name>
</gene>
<dbReference type="GO" id="GO:0006351">
    <property type="term" value="P:DNA-templated transcription"/>
    <property type="evidence" value="ECO:0007669"/>
    <property type="project" value="TreeGrafter"/>
</dbReference>
<keyword evidence="3" id="KW-0238">DNA-binding</keyword>
<evidence type="ECO:0000256" key="3">
    <source>
        <dbReference type="ARBA" id="ARBA00023125"/>
    </source>
</evidence>
<comment type="similarity">
    <text evidence="1">Belongs to the LysR transcriptional regulatory family.</text>
</comment>
<dbReference type="PANTHER" id="PTHR30537">
    <property type="entry name" value="HTH-TYPE TRANSCRIPTIONAL REGULATOR"/>
    <property type="match status" value="1"/>
</dbReference>
<dbReference type="GO" id="GO:0043565">
    <property type="term" value="F:sequence-specific DNA binding"/>
    <property type="evidence" value="ECO:0007669"/>
    <property type="project" value="TreeGrafter"/>
</dbReference>
<dbReference type="AlphaFoldDB" id="A0A420WR84"/>
<dbReference type="InterPro" id="IPR058163">
    <property type="entry name" value="LysR-type_TF_proteobact-type"/>
</dbReference>
<proteinExistence type="inferred from homology"/>
<dbReference type="Gene3D" id="3.40.190.10">
    <property type="entry name" value="Periplasmic binding protein-like II"/>
    <property type="match status" value="2"/>
</dbReference>
<name>A0A420WR84_9PROT</name>
<dbReference type="RefSeq" id="WP_008943350.1">
    <property type="nucleotide sequence ID" value="NZ_RBIG01000001.1"/>
</dbReference>
<dbReference type="Pfam" id="PF00126">
    <property type="entry name" value="HTH_1"/>
    <property type="match status" value="1"/>
</dbReference>
<dbReference type="PANTHER" id="PTHR30537:SF26">
    <property type="entry name" value="GLYCINE CLEAVAGE SYSTEM TRANSCRIPTIONAL ACTIVATOR"/>
    <property type="match status" value="1"/>
</dbReference>
<dbReference type="PRINTS" id="PR00039">
    <property type="entry name" value="HTHLYSR"/>
</dbReference>
<evidence type="ECO:0000256" key="4">
    <source>
        <dbReference type="ARBA" id="ARBA00023163"/>
    </source>
</evidence>
<evidence type="ECO:0000256" key="1">
    <source>
        <dbReference type="ARBA" id="ARBA00009437"/>
    </source>
</evidence>
<dbReference type="FunFam" id="1.10.10.10:FF:000038">
    <property type="entry name" value="Glycine cleavage system transcriptional activator"/>
    <property type="match status" value="1"/>
</dbReference>
<dbReference type="Gene3D" id="1.10.10.10">
    <property type="entry name" value="Winged helix-like DNA-binding domain superfamily/Winged helix DNA-binding domain"/>
    <property type="match status" value="1"/>
</dbReference>
<dbReference type="EMBL" id="RBIG01000001">
    <property type="protein sequence ID" value="RKQ73543.1"/>
    <property type="molecule type" value="Genomic_DNA"/>
</dbReference>
<dbReference type="OrthoDB" id="9794694at2"/>
<dbReference type="FunFam" id="3.40.190.10:FF:000017">
    <property type="entry name" value="Glycine cleavage system transcriptional activator"/>
    <property type="match status" value="1"/>
</dbReference>
<comment type="caution">
    <text evidence="6">The sequence shown here is derived from an EMBL/GenBank/DDBJ whole genome shotgun (WGS) entry which is preliminary data.</text>
</comment>
<feature type="domain" description="HTH lysR-type" evidence="5">
    <location>
        <begin position="6"/>
        <end position="63"/>
    </location>
</feature>
<dbReference type="SUPFAM" id="SSF46785">
    <property type="entry name" value="Winged helix' DNA-binding domain"/>
    <property type="match status" value="1"/>
</dbReference>
<accession>A0A420WR84</accession>
<evidence type="ECO:0000256" key="2">
    <source>
        <dbReference type="ARBA" id="ARBA00023015"/>
    </source>
</evidence>
<keyword evidence="2" id="KW-0805">Transcription regulation</keyword>
<evidence type="ECO:0000313" key="7">
    <source>
        <dbReference type="Proteomes" id="UP000277424"/>
    </source>
</evidence>
<dbReference type="CDD" id="cd08432">
    <property type="entry name" value="PBP2_GcdR_TrpI_HvrB_AmpR_like"/>
    <property type="match status" value="1"/>
</dbReference>
<dbReference type="NCBIfam" id="NF008352">
    <property type="entry name" value="PRK11139.1"/>
    <property type="match status" value="1"/>
</dbReference>
<evidence type="ECO:0000313" key="6">
    <source>
        <dbReference type="EMBL" id="RKQ73543.1"/>
    </source>
</evidence>
<dbReference type="InterPro" id="IPR000847">
    <property type="entry name" value="LysR_HTH_N"/>
</dbReference>
<reference evidence="6 7" key="1">
    <citation type="submission" date="2018-10" db="EMBL/GenBank/DDBJ databases">
        <title>Comparative analysis of microorganisms from saline springs in Andes Mountain Range, Colombia.</title>
        <authorList>
            <person name="Rubin E."/>
        </authorList>
    </citation>
    <scope>NUCLEOTIDE SEQUENCE [LARGE SCALE GENOMIC DNA]</scope>
    <source>
        <strain evidence="6 7">USBA 36</strain>
    </source>
</reference>
<dbReference type="InterPro" id="IPR005119">
    <property type="entry name" value="LysR_subst-bd"/>
</dbReference>
<organism evidence="6 7">
    <name type="scientific">Oceanibaculum indicum</name>
    <dbReference type="NCBI Taxonomy" id="526216"/>
    <lineage>
        <taxon>Bacteria</taxon>
        <taxon>Pseudomonadati</taxon>
        <taxon>Pseudomonadota</taxon>
        <taxon>Alphaproteobacteria</taxon>
        <taxon>Rhodospirillales</taxon>
        <taxon>Oceanibaculaceae</taxon>
        <taxon>Oceanibaculum</taxon>
    </lineage>
</organism>
<dbReference type="InterPro" id="IPR036390">
    <property type="entry name" value="WH_DNA-bd_sf"/>
</dbReference>
<dbReference type="Proteomes" id="UP000277424">
    <property type="component" value="Unassembled WGS sequence"/>
</dbReference>
<dbReference type="PROSITE" id="PS50931">
    <property type="entry name" value="HTH_LYSR"/>
    <property type="match status" value="1"/>
</dbReference>
<keyword evidence="4" id="KW-0804">Transcription</keyword>
<dbReference type="Pfam" id="PF03466">
    <property type="entry name" value="LysR_substrate"/>
    <property type="match status" value="1"/>
</dbReference>
<dbReference type="InterPro" id="IPR036388">
    <property type="entry name" value="WH-like_DNA-bd_sf"/>
</dbReference>
<dbReference type="GO" id="GO:0003700">
    <property type="term" value="F:DNA-binding transcription factor activity"/>
    <property type="evidence" value="ECO:0007669"/>
    <property type="project" value="InterPro"/>
</dbReference>
<evidence type="ECO:0000259" key="5">
    <source>
        <dbReference type="PROSITE" id="PS50931"/>
    </source>
</evidence>
<dbReference type="SUPFAM" id="SSF53850">
    <property type="entry name" value="Periplasmic binding protein-like II"/>
    <property type="match status" value="1"/>
</dbReference>
<sequence length="301" mass="33636">MSRRLPPLTAVRAFEAAARHLSFTRAADELHVTQAAISHQVKSLETWLGLPLFRRGSRALFLTEEGQSYLAVARDCLDRLAEGTGRLLMRDRAGRLTVSTFQSFAATWLVPRLGRFRAAHPDIDVWVAANDKIVDFNQEDVDCAIRYGAGGWPGVKAVRFMTESVFPVCSPKLLEGAHPLRAPQDLKHHTLLHDHMNEDWRMWLLAAGIDDVDPTRGPSFSHSSMVLQAAMNGQGVALGRSPLVRDAIAEGTLVQPFKFTLNAYHSYFFVCPEASAERPKIAAFRDWLFAEAERDGMRIKE</sequence>
<protein>
    <submittedName>
        <fullName evidence="6">LysR family glycine cleavage system transcriptional activator</fullName>
    </submittedName>
</protein>